<feature type="region of interest" description="Disordered" evidence="2">
    <location>
        <begin position="123"/>
        <end position="195"/>
    </location>
</feature>
<feature type="compositionally biased region" description="Low complexity" evidence="2">
    <location>
        <begin position="134"/>
        <end position="172"/>
    </location>
</feature>
<name>A0A7M5V0L1_9CNID</name>
<dbReference type="AlphaFoldDB" id="A0A7M5V0L1"/>
<keyword evidence="5" id="KW-1185">Reference proteome</keyword>
<accession>A0A7M5V0L1</accession>
<dbReference type="SMART" id="SM00271">
    <property type="entry name" value="DnaJ"/>
    <property type="match status" value="1"/>
</dbReference>
<dbReference type="EnsemblMetazoa" id="CLYHEMT009206.2">
    <property type="protein sequence ID" value="CLYHEMP009206.2"/>
    <property type="gene ID" value="CLYHEMG009206"/>
</dbReference>
<feature type="region of interest" description="Disordered" evidence="2">
    <location>
        <begin position="40"/>
        <end position="61"/>
    </location>
</feature>
<dbReference type="GeneID" id="136821206"/>
<dbReference type="GO" id="GO:0005737">
    <property type="term" value="C:cytoplasm"/>
    <property type="evidence" value="ECO:0007669"/>
    <property type="project" value="TreeGrafter"/>
</dbReference>
<feature type="compositionally biased region" description="Basic and acidic residues" evidence="2">
    <location>
        <begin position="123"/>
        <end position="133"/>
    </location>
</feature>
<dbReference type="SUPFAM" id="SSF46565">
    <property type="entry name" value="Chaperone J-domain"/>
    <property type="match status" value="1"/>
</dbReference>
<sequence length="195" mass="21959">MDDLFTKKSKEESYYKLLNCVPTSNKEQITAEYRVLAKQYHPDKNKDTGDENAGKEGNKDSSDTYLKITKAYKVLSDDLLRKDYDKWMNSGLCVTYEKWTELSKATHTSLHWGCMKNEQLALTKDDKNEKDKPSGSSSSKNADSASENSTTNSSNTMNPSLVSTLTNSSSNSGMKRPTGGFNIGSRRSKFRKYEI</sequence>
<evidence type="ECO:0000313" key="4">
    <source>
        <dbReference type="EnsemblMetazoa" id="CLYHEMP009206.2"/>
    </source>
</evidence>
<dbReference type="InterPro" id="IPR029827">
    <property type="entry name" value="JDP1-like"/>
</dbReference>
<dbReference type="InterPro" id="IPR001623">
    <property type="entry name" value="DnaJ_domain"/>
</dbReference>
<dbReference type="PANTHER" id="PTHR44500:SF1">
    <property type="entry name" value="DNAJ HOMOLOG SUBFAMILY C MEMBER 12"/>
    <property type="match status" value="1"/>
</dbReference>
<feature type="compositionally biased region" description="Basic residues" evidence="2">
    <location>
        <begin position="186"/>
        <end position="195"/>
    </location>
</feature>
<evidence type="ECO:0000256" key="2">
    <source>
        <dbReference type="SAM" id="MobiDB-lite"/>
    </source>
</evidence>
<evidence type="ECO:0000256" key="1">
    <source>
        <dbReference type="ARBA" id="ARBA00023186"/>
    </source>
</evidence>
<evidence type="ECO:0000313" key="5">
    <source>
        <dbReference type="Proteomes" id="UP000594262"/>
    </source>
</evidence>
<dbReference type="InterPro" id="IPR036869">
    <property type="entry name" value="J_dom_sf"/>
</dbReference>
<protein>
    <recommendedName>
        <fullName evidence="3">J domain-containing protein</fullName>
    </recommendedName>
</protein>
<reference evidence="4" key="1">
    <citation type="submission" date="2021-01" db="UniProtKB">
        <authorList>
            <consortium name="EnsemblMetazoa"/>
        </authorList>
    </citation>
    <scope>IDENTIFICATION</scope>
</reference>
<dbReference type="RefSeq" id="XP_066933571.1">
    <property type="nucleotide sequence ID" value="XM_067077470.1"/>
</dbReference>
<dbReference type="CDD" id="cd06257">
    <property type="entry name" value="DnaJ"/>
    <property type="match status" value="1"/>
</dbReference>
<dbReference type="PRINTS" id="PR00625">
    <property type="entry name" value="JDOMAIN"/>
</dbReference>
<dbReference type="Gene3D" id="1.10.287.110">
    <property type="entry name" value="DnaJ domain"/>
    <property type="match status" value="1"/>
</dbReference>
<dbReference type="PROSITE" id="PS50076">
    <property type="entry name" value="DNAJ_2"/>
    <property type="match status" value="1"/>
</dbReference>
<dbReference type="Pfam" id="PF00226">
    <property type="entry name" value="DnaJ"/>
    <property type="match status" value="1"/>
</dbReference>
<keyword evidence="1" id="KW-0143">Chaperone</keyword>
<dbReference type="OrthoDB" id="2448307at2759"/>
<dbReference type="Proteomes" id="UP000594262">
    <property type="component" value="Unplaced"/>
</dbReference>
<dbReference type="PANTHER" id="PTHR44500">
    <property type="entry name" value="DNAJ HOMOLOG SUBFAMILY C MEMBER 12"/>
    <property type="match status" value="1"/>
</dbReference>
<feature type="domain" description="J" evidence="3">
    <location>
        <begin position="13"/>
        <end position="88"/>
    </location>
</feature>
<proteinExistence type="predicted"/>
<organism evidence="4 5">
    <name type="scientific">Clytia hemisphaerica</name>
    <dbReference type="NCBI Taxonomy" id="252671"/>
    <lineage>
        <taxon>Eukaryota</taxon>
        <taxon>Metazoa</taxon>
        <taxon>Cnidaria</taxon>
        <taxon>Hydrozoa</taxon>
        <taxon>Hydroidolina</taxon>
        <taxon>Leptothecata</taxon>
        <taxon>Obeliida</taxon>
        <taxon>Clytiidae</taxon>
        <taxon>Clytia</taxon>
    </lineage>
</organism>
<evidence type="ECO:0000259" key="3">
    <source>
        <dbReference type="PROSITE" id="PS50076"/>
    </source>
</evidence>